<dbReference type="Gene3D" id="3.90.1200.10">
    <property type="match status" value="1"/>
</dbReference>
<proteinExistence type="predicted"/>
<dbReference type="Proteomes" id="UP001595921">
    <property type="component" value="Unassembled WGS sequence"/>
</dbReference>
<dbReference type="RefSeq" id="WP_267620109.1">
    <property type="nucleotide sequence ID" value="NZ_JAODIW010000004.1"/>
</dbReference>
<dbReference type="SUPFAM" id="SSF56112">
    <property type="entry name" value="Protein kinase-like (PK-like)"/>
    <property type="match status" value="1"/>
</dbReference>
<sequence length="274" mass="29979">MSRSVELGDRLGEGRTAEVYAVADDSTRAVKLYERGADDAVVDREATYSRVAVAAGVAAPEVFGTVDVDGRRGIVLERVDGPHLADRMRERPWAVVEAARTAAGVHRRMHDCDGGDLPSLGERLRRRVEAGAIGVRQREGTLTVLDALPAGDALCHGDFHPENVLLRDGEPVVIDWVDAAAGHPAADVARSSLLLRLAVADDDYGPFRAGYFRGLVETYRRTYLRSYLDGAGFDRELVERYELPVAAARLTEGVPSGEERRLRDRIGDLLDRYG</sequence>
<evidence type="ECO:0000259" key="1">
    <source>
        <dbReference type="Pfam" id="PF01636"/>
    </source>
</evidence>
<dbReference type="EMBL" id="JBHSDS010000007">
    <property type="protein sequence ID" value="MFC4359046.1"/>
    <property type="molecule type" value="Genomic_DNA"/>
</dbReference>
<evidence type="ECO:0000313" key="2">
    <source>
        <dbReference type="EMBL" id="MFC4359046.1"/>
    </source>
</evidence>
<feature type="domain" description="Aminoglycoside phosphotransferase" evidence="1">
    <location>
        <begin position="10"/>
        <end position="221"/>
    </location>
</feature>
<protein>
    <submittedName>
        <fullName evidence="2">Phosphotransferase family protein</fullName>
    </submittedName>
</protein>
<organism evidence="2 3">
    <name type="scientific">Halobium salinum</name>
    <dbReference type="NCBI Taxonomy" id="1364940"/>
    <lineage>
        <taxon>Archaea</taxon>
        <taxon>Methanobacteriati</taxon>
        <taxon>Methanobacteriota</taxon>
        <taxon>Stenosarchaea group</taxon>
        <taxon>Halobacteria</taxon>
        <taxon>Halobacteriales</taxon>
        <taxon>Haloferacaceae</taxon>
        <taxon>Halobium</taxon>
    </lineage>
</organism>
<accession>A0ABD5PF39</accession>
<dbReference type="Pfam" id="PF01636">
    <property type="entry name" value="APH"/>
    <property type="match status" value="1"/>
</dbReference>
<dbReference type="InterPro" id="IPR011009">
    <property type="entry name" value="Kinase-like_dom_sf"/>
</dbReference>
<keyword evidence="3" id="KW-1185">Reference proteome</keyword>
<dbReference type="InterPro" id="IPR002575">
    <property type="entry name" value="Aminoglycoside_PTrfase"/>
</dbReference>
<name>A0ABD5PF39_9EURY</name>
<reference evidence="2 3" key="1">
    <citation type="journal article" date="2019" name="Int. J. Syst. Evol. Microbiol.">
        <title>The Global Catalogue of Microorganisms (GCM) 10K type strain sequencing project: providing services to taxonomists for standard genome sequencing and annotation.</title>
        <authorList>
            <consortium name="The Broad Institute Genomics Platform"/>
            <consortium name="The Broad Institute Genome Sequencing Center for Infectious Disease"/>
            <person name="Wu L."/>
            <person name="Ma J."/>
        </authorList>
    </citation>
    <scope>NUCLEOTIDE SEQUENCE [LARGE SCALE GENOMIC DNA]</scope>
    <source>
        <strain evidence="2 3">CGMCC 1.12553</strain>
    </source>
</reference>
<dbReference type="AlphaFoldDB" id="A0ABD5PF39"/>
<comment type="caution">
    <text evidence="2">The sequence shown here is derived from an EMBL/GenBank/DDBJ whole genome shotgun (WGS) entry which is preliminary data.</text>
</comment>
<gene>
    <name evidence="2" type="ORF">ACFO0N_13940</name>
</gene>
<dbReference type="PROSITE" id="PS00107">
    <property type="entry name" value="PROTEIN_KINASE_ATP"/>
    <property type="match status" value="1"/>
</dbReference>
<evidence type="ECO:0000313" key="3">
    <source>
        <dbReference type="Proteomes" id="UP001595921"/>
    </source>
</evidence>
<dbReference type="InterPro" id="IPR017441">
    <property type="entry name" value="Protein_kinase_ATP_BS"/>
</dbReference>